<sequence>MNKTKMLEWIGTRHVGVSSRTMWCALMGVARDEDSCYAGFDVPYDWDDFSRCYDLVEYGEVTKEELQKVVEAFPFYKPIIDRWDELVEAYLSPGGKGVYRILDSVYSEVMGLKGYVNLGGGLYSKQL</sequence>
<dbReference type="EMBL" id="BK015856">
    <property type="protein sequence ID" value="DAD69798.1"/>
    <property type="molecule type" value="Genomic_DNA"/>
</dbReference>
<name>A0A8S5LII9_9CAUD</name>
<proteinExistence type="predicted"/>
<organism evidence="1">
    <name type="scientific">Siphoviridae sp. ctfYP22</name>
    <dbReference type="NCBI Taxonomy" id="2827584"/>
    <lineage>
        <taxon>Viruses</taxon>
        <taxon>Duplodnaviria</taxon>
        <taxon>Heunggongvirae</taxon>
        <taxon>Uroviricota</taxon>
        <taxon>Caudoviricetes</taxon>
    </lineage>
</organism>
<protein>
    <submittedName>
        <fullName evidence="1">Uncharacterized protein</fullName>
    </submittedName>
</protein>
<reference evidence="1" key="1">
    <citation type="journal article" date="2021" name="Proc. Natl. Acad. Sci. U.S.A.">
        <title>A Catalog of Tens of Thousands of Viruses from Human Metagenomes Reveals Hidden Associations with Chronic Diseases.</title>
        <authorList>
            <person name="Tisza M.J."/>
            <person name="Buck C.B."/>
        </authorList>
    </citation>
    <scope>NUCLEOTIDE SEQUENCE</scope>
    <source>
        <strain evidence="1">CtfYP22</strain>
    </source>
</reference>
<accession>A0A8S5LII9</accession>
<evidence type="ECO:0000313" key="1">
    <source>
        <dbReference type="EMBL" id="DAD69798.1"/>
    </source>
</evidence>